<protein>
    <recommendedName>
        <fullName evidence="7">Galactose oxidase</fullName>
    </recommendedName>
</protein>
<dbReference type="Gene3D" id="2.120.10.80">
    <property type="entry name" value="Kelch-type beta propeller"/>
    <property type="match status" value="2"/>
</dbReference>
<organism evidence="5 6">
    <name type="scientific">Helicostylum pulchrum</name>
    <dbReference type="NCBI Taxonomy" id="562976"/>
    <lineage>
        <taxon>Eukaryota</taxon>
        <taxon>Fungi</taxon>
        <taxon>Fungi incertae sedis</taxon>
        <taxon>Mucoromycota</taxon>
        <taxon>Mucoromycotina</taxon>
        <taxon>Mucoromycetes</taxon>
        <taxon>Mucorales</taxon>
        <taxon>Mucorineae</taxon>
        <taxon>Mucoraceae</taxon>
        <taxon>Helicostylum</taxon>
    </lineage>
</organism>
<keyword evidence="6" id="KW-1185">Reference proteome</keyword>
<keyword evidence="4" id="KW-0732">Signal</keyword>
<keyword evidence="1" id="KW-0880">Kelch repeat</keyword>
<keyword evidence="3" id="KW-0472">Membrane</keyword>
<dbReference type="Proteomes" id="UP001476247">
    <property type="component" value="Unassembled WGS sequence"/>
</dbReference>
<keyword evidence="3" id="KW-0812">Transmembrane</keyword>
<dbReference type="InterPro" id="IPR015915">
    <property type="entry name" value="Kelch-typ_b-propeller"/>
</dbReference>
<proteinExistence type="predicted"/>
<keyword evidence="2" id="KW-0677">Repeat</keyword>
<evidence type="ECO:0000256" key="1">
    <source>
        <dbReference type="ARBA" id="ARBA00022441"/>
    </source>
</evidence>
<dbReference type="PANTHER" id="PTHR46093:SF3">
    <property type="entry name" value="ACYL-COA-BINDING DOMAIN-CONTAINING PROTEIN 4"/>
    <property type="match status" value="1"/>
</dbReference>
<dbReference type="PANTHER" id="PTHR46093">
    <property type="entry name" value="ACYL-COA-BINDING DOMAIN-CONTAINING PROTEIN 5"/>
    <property type="match status" value="1"/>
</dbReference>
<evidence type="ECO:0008006" key="7">
    <source>
        <dbReference type="Google" id="ProtNLM"/>
    </source>
</evidence>
<gene>
    <name evidence="5" type="ORF">HPULCUR_001816</name>
</gene>
<name>A0ABP9XNV9_9FUNG</name>
<evidence type="ECO:0000256" key="3">
    <source>
        <dbReference type="SAM" id="Phobius"/>
    </source>
</evidence>
<accession>A0ABP9XNV9</accession>
<dbReference type="SUPFAM" id="SSF117281">
    <property type="entry name" value="Kelch motif"/>
    <property type="match status" value="1"/>
</dbReference>
<evidence type="ECO:0000256" key="4">
    <source>
        <dbReference type="SAM" id="SignalP"/>
    </source>
</evidence>
<dbReference type="EMBL" id="BAABUJ010000006">
    <property type="protein sequence ID" value="GAA5796444.1"/>
    <property type="molecule type" value="Genomic_DNA"/>
</dbReference>
<evidence type="ECO:0000256" key="2">
    <source>
        <dbReference type="ARBA" id="ARBA00022737"/>
    </source>
</evidence>
<comment type="caution">
    <text evidence="5">The sequence shown here is derived from an EMBL/GenBank/DDBJ whole genome shotgun (WGS) entry which is preliminary data.</text>
</comment>
<reference evidence="5 6" key="1">
    <citation type="submission" date="2024-04" db="EMBL/GenBank/DDBJ databases">
        <title>genome sequences of Mucor flavus KT1a and Helicostylum pulchrum KT1b strains isolation_sourced from the surface of a dry-aged beef.</title>
        <authorList>
            <person name="Toyotome T."/>
            <person name="Hosono M."/>
            <person name="Torimaru M."/>
            <person name="Fukuda K."/>
            <person name="Mikami N."/>
        </authorList>
    </citation>
    <scope>NUCLEOTIDE SEQUENCE [LARGE SCALE GENOMIC DNA]</scope>
    <source>
        <strain evidence="5 6">KT1b</strain>
    </source>
</reference>
<feature type="signal peptide" evidence="4">
    <location>
        <begin position="1"/>
        <end position="24"/>
    </location>
</feature>
<sequence length="563" mass="61460">MIIAGQFVRVALAAITVLPTLISALNDTEKNFFSREYASTVTKKNIIYFFGGSSTHLEAVFLDATNGLDANSPTWNWGDKPPGSDFKAFTRGVAFAGNNDDIFLQGGEGSTAFMENLVVFNNNNKWRKAPTIGDVPAATALMTANLNPSDNSVYYYGGRLIKNHQLDVTVASLNTFYKFDVNNGIWSTLNPATNGIERPGRTAHTSNLVNDQVFIMGGVSDFKNDSKVGPSADFASVLVYDISKNTAVSITTLGDIPPARNSYSTALGLNGHSIVMYGGILVGGKDEGKAAPTDVYVLDTCSLTWSKQSTKGSAPGSLNSHNAININNYMVLALGKTNDKDYNFNIAILDMAQWKWVSTFTETKNTIQPGSCKFELPSIDGTITSSTDYSPMNYDDSVMTNPLTPVEKKVDSKGFGIGFGILAVVLIAVGAYFYVKRVRNKKSRTLNPRWMRSAPANTNSGYSNDRDYPLFVYNKELDTDNINNPNVPRSQTAFATNGVRTYTASDHEQWEQELNGDAANSNGVTSSRNSDIWNRMRGLNDASVISDEEVQRNRTNNGRLVDL</sequence>
<feature type="chain" id="PRO_5046571622" description="Galactose oxidase" evidence="4">
    <location>
        <begin position="25"/>
        <end position="563"/>
    </location>
</feature>
<feature type="transmembrane region" description="Helical" evidence="3">
    <location>
        <begin position="415"/>
        <end position="435"/>
    </location>
</feature>
<keyword evidence="3" id="KW-1133">Transmembrane helix</keyword>
<dbReference type="Pfam" id="PF24681">
    <property type="entry name" value="Kelch_KLHDC2_KLHL20_DRC7"/>
    <property type="match status" value="1"/>
</dbReference>
<evidence type="ECO:0000313" key="5">
    <source>
        <dbReference type="EMBL" id="GAA5796444.1"/>
    </source>
</evidence>
<evidence type="ECO:0000313" key="6">
    <source>
        <dbReference type="Proteomes" id="UP001476247"/>
    </source>
</evidence>